<gene>
    <name evidence="1" type="ORF">S01H1_24314</name>
</gene>
<evidence type="ECO:0000313" key="1">
    <source>
        <dbReference type="EMBL" id="GAF93088.1"/>
    </source>
</evidence>
<comment type="caution">
    <text evidence="1">The sequence shown here is derived from an EMBL/GenBank/DDBJ whole genome shotgun (WGS) entry which is preliminary data.</text>
</comment>
<proteinExistence type="predicted"/>
<reference evidence="1" key="1">
    <citation type="journal article" date="2014" name="Front. Microbiol.">
        <title>High frequency of phylogenetically diverse reductive dehalogenase-homologous genes in deep subseafloor sedimentary metagenomes.</title>
        <authorList>
            <person name="Kawai M."/>
            <person name="Futagami T."/>
            <person name="Toyoda A."/>
            <person name="Takaki Y."/>
            <person name="Nishi S."/>
            <person name="Hori S."/>
            <person name="Arai W."/>
            <person name="Tsubouchi T."/>
            <person name="Morono Y."/>
            <person name="Uchiyama I."/>
            <person name="Ito T."/>
            <person name="Fujiyama A."/>
            <person name="Inagaki F."/>
            <person name="Takami H."/>
        </authorList>
    </citation>
    <scope>NUCLEOTIDE SEQUENCE</scope>
    <source>
        <strain evidence="1">Expedition CK06-06</strain>
    </source>
</reference>
<name>X0THT1_9ZZZZ</name>
<protein>
    <submittedName>
        <fullName evidence="1">Uncharacterized protein</fullName>
    </submittedName>
</protein>
<feature type="non-terminal residue" evidence="1">
    <location>
        <position position="35"/>
    </location>
</feature>
<dbReference type="EMBL" id="BARS01014408">
    <property type="protein sequence ID" value="GAF93088.1"/>
    <property type="molecule type" value="Genomic_DNA"/>
</dbReference>
<sequence>MPDEPIPEQCVGAANGDQGKLRRLALFRKSFSIYW</sequence>
<organism evidence="1">
    <name type="scientific">marine sediment metagenome</name>
    <dbReference type="NCBI Taxonomy" id="412755"/>
    <lineage>
        <taxon>unclassified sequences</taxon>
        <taxon>metagenomes</taxon>
        <taxon>ecological metagenomes</taxon>
    </lineage>
</organism>
<dbReference type="AlphaFoldDB" id="X0THT1"/>
<accession>X0THT1</accession>